<evidence type="ECO:0000313" key="4">
    <source>
        <dbReference type="Proteomes" id="UP001446871"/>
    </source>
</evidence>
<comment type="caution">
    <text evidence="3">The sequence shown here is derived from an EMBL/GenBank/DDBJ whole genome shotgun (WGS) entry which is preliminary data.</text>
</comment>
<evidence type="ECO:0000313" key="3">
    <source>
        <dbReference type="EMBL" id="KAK8053372.1"/>
    </source>
</evidence>
<feature type="compositionally biased region" description="Low complexity" evidence="1">
    <location>
        <begin position="18"/>
        <end position="32"/>
    </location>
</feature>
<protein>
    <submittedName>
        <fullName evidence="3">Uncharacterized protein</fullName>
    </submittedName>
</protein>
<evidence type="ECO:0000256" key="2">
    <source>
        <dbReference type="SAM" id="SignalP"/>
    </source>
</evidence>
<feature type="signal peptide" evidence="2">
    <location>
        <begin position="1"/>
        <end position="15"/>
    </location>
</feature>
<sequence>MLVVLLTSMLTPTELQHASPGLKSASGSPSSSQNMVTVPSPSGSQSAEGLFGKLDSGVNIWVWACGTADREE</sequence>
<feature type="chain" id="PRO_5045397961" evidence="2">
    <location>
        <begin position="16"/>
        <end position="72"/>
    </location>
</feature>
<organism evidence="3 4">
    <name type="scientific">Apiospora saccharicola</name>
    <dbReference type="NCBI Taxonomy" id="335842"/>
    <lineage>
        <taxon>Eukaryota</taxon>
        <taxon>Fungi</taxon>
        <taxon>Dikarya</taxon>
        <taxon>Ascomycota</taxon>
        <taxon>Pezizomycotina</taxon>
        <taxon>Sordariomycetes</taxon>
        <taxon>Xylariomycetidae</taxon>
        <taxon>Amphisphaeriales</taxon>
        <taxon>Apiosporaceae</taxon>
        <taxon>Apiospora</taxon>
    </lineage>
</organism>
<reference evidence="3 4" key="1">
    <citation type="submission" date="2023-01" db="EMBL/GenBank/DDBJ databases">
        <title>Analysis of 21 Apiospora genomes using comparative genomics revels a genus with tremendous synthesis potential of carbohydrate active enzymes and secondary metabolites.</title>
        <authorList>
            <person name="Sorensen T."/>
        </authorList>
    </citation>
    <scope>NUCLEOTIDE SEQUENCE [LARGE SCALE GENOMIC DNA]</scope>
    <source>
        <strain evidence="3 4">CBS 83171</strain>
    </source>
</reference>
<name>A0ABR1U389_9PEZI</name>
<proteinExistence type="predicted"/>
<evidence type="ECO:0000256" key="1">
    <source>
        <dbReference type="SAM" id="MobiDB-lite"/>
    </source>
</evidence>
<keyword evidence="2" id="KW-0732">Signal</keyword>
<feature type="region of interest" description="Disordered" evidence="1">
    <location>
        <begin position="16"/>
        <end position="49"/>
    </location>
</feature>
<accession>A0ABR1U389</accession>
<keyword evidence="4" id="KW-1185">Reference proteome</keyword>
<dbReference type="Proteomes" id="UP001446871">
    <property type="component" value="Unassembled WGS sequence"/>
</dbReference>
<feature type="compositionally biased region" description="Polar residues" evidence="1">
    <location>
        <begin position="33"/>
        <end position="47"/>
    </location>
</feature>
<dbReference type="EMBL" id="JAQQWM010000008">
    <property type="protein sequence ID" value="KAK8053372.1"/>
    <property type="molecule type" value="Genomic_DNA"/>
</dbReference>
<gene>
    <name evidence="3" type="ORF">PG996_012673</name>
</gene>